<dbReference type="Proteomes" id="UP000092600">
    <property type="component" value="Unassembled WGS sequence"/>
</dbReference>
<proteinExistence type="predicted"/>
<dbReference type="PANTHER" id="PTHR35704:SF1">
    <property type="entry name" value="OS02G0254600 PROTEIN"/>
    <property type="match status" value="1"/>
</dbReference>
<name>A0A199V259_ANACO</name>
<gene>
    <name evidence="2" type="ORF">ACMD2_04812</name>
</gene>
<dbReference type="EMBL" id="LSRQ01003666">
    <property type="protein sequence ID" value="OAY70981.1"/>
    <property type="molecule type" value="Genomic_DNA"/>
</dbReference>
<reference evidence="2 3" key="1">
    <citation type="journal article" date="2016" name="DNA Res.">
        <title>The draft genome of MD-2 pineapple using hybrid error correction of long reads.</title>
        <authorList>
            <person name="Redwan R.M."/>
            <person name="Saidin A."/>
            <person name="Kumar S.V."/>
        </authorList>
    </citation>
    <scope>NUCLEOTIDE SEQUENCE [LARGE SCALE GENOMIC DNA]</scope>
    <source>
        <strain evidence="3">cv. MD2</strain>
        <tissue evidence="2">Leaf</tissue>
    </source>
</reference>
<comment type="caution">
    <text evidence="2">The sequence shown here is derived from an EMBL/GenBank/DDBJ whole genome shotgun (WGS) entry which is preliminary data.</text>
</comment>
<protein>
    <submittedName>
        <fullName evidence="2">Uncharacterized protein</fullName>
    </submittedName>
</protein>
<evidence type="ECO:0000313" key="2">
    <source>
        <dbReference type="EMBL" id="OAY70981.1"/>
    </source>
</evidence>
<accession>A0A199V259</accession>
<feature type="compositionally biased region" description="Basic and acidic residues" evidence="1">
    <location>
        <begin position="10"/>
        <end position="21"/>
    </location>
</feature>
<evidence type="ECO:0000256" key="1">
    <source>
        <dbReference type="SAM" id="MobiDB-lite"/>
    </source>
</evidence>
<organism evidence="2 3">
    <name type="scientific">Ananas comosus</name>
    <name type="common">Pineapple</name>
    <name type="synonym">Ananas ananas</name>
    <dbReference type="NCBI Taxonomy" id="4615"/>
    <lineage>
        <taxon>Eukaryota</taxon>
        <taxon>Viridiplantae</taxon>
        <taxon>Streptophyta</taxon>
        <taxon>Embryophyta</taxon>
        <taxon>Tracheophyta</taxon>
        <taxon>Spermatophyta</taxon>
        <taxon>Magnoliopsida</taxon>
        <taxon>Liliopsida</taxon>
        <taxon>Poales</taxon>
        <taxon>Bromeliaceae</taxon>
        <taxon>Bromelioideae</taxon>
        <taxon>Ananas</taxon>
    </lineage>
</organism>
<feature type="region of interest" description="Disordered" evidence="1">
    <location>
        <begin position="1"/>
        <end position="21"/>
    </location>
</feature>
<sequence length="112" mass="12923">MGNCMGSCATRKEEREEREEVKIMEEGVEGHTNIIGGEKESGCKVKILLTKRELQWLVLQMKSGERRVEDVLVELSEERERDKGSTNHYKAHEGWRPSLDSIMECPEIQTFV</sequence>
<evidence type="ECO:0000313" key="3">
    <source>
        <dbReference type="Proteomes" id="UP000092600"/>
    </source>
</evidence>
<dbReference type="PANTHER" id="PTHR35704">
    <property type="entry name" value="OS02G0254600 PROTEIN"/>
    <property type="match status" value="1"/>
</dbReference>
<dbReference type="AlphaFoldDB" id="A0A199V259"/>